<dbReference type="GO" id="GO:0003676">
    <property type="term" value="F:nucleic acid binding"/>
    <property type="evidence" value="ECO:0007669"/>
    <property type="project" value="InterPro"/>
</dbReference>
<dbReference type="InterPro" id="IPR013087">
    <property type="entry name" value="Znf_C2H2_type"/>
</dbReference>
<evidence type="ECO:0000256" key="6">
    <source>
        <dbReference type="ARBA" id="ARBA00022833"/>
    </source>
</evidence>
<dbReference type="InterPro" id="IPR052092">
    <property type="entry name" value="SF3A2"/>
</dbReference>
<dbReference type="Pfam" id="PF12874">
    <property type="entry name" value="zf-met"/>
    <property type="match status" value="1"/>
</dbReference>
<evidence type="ECO:0000259" key="10">
    <source>
        <dbReference type="SMART" id="SM00451"/>
    </source>
</evidence>
<keyword evidence="8" id="KW-0539">Nucleus</keyword>
<dbReference type="EMBL" id="CP014584">
    <property type="protein sequence ID" value="ANZ74223.1"/>
    <property type="molecule type" value="Genomic_DNA"/>
</dbReference>
<dbReference type="Proteomes" id="UP000094565">
    <property type="component" value="Chromosome 1"/>
</dbReference>
<dbReference type="InterPro" id="IPR003604">
    <property type="entry name" value="Matrin/U1-like-C_Znf_C2H2"/>
</dbReference>
<keyword evidence="7" id="KW-0508">mRNA splicing</keyword>
<evidence type="ECO:0000256" key="1">
    <source>
        <dbReference type="ARBA" id="ARBA00008995"/>
    </source>
</evidence>
<evidence type="ECO:0000313" key="11">
    <source>
        <dbReference type="EMBL" id="ANZ74223.1"/>
    </source>
</evidence>
<dbReference type="SMART" id="SM00451">
    <property type="entry name" value="ZnF_U1"/>
    <property type="match status" value="1"/>
</dbReference>
<feature type="region of interest" description="Disordered" evidence="9">
    <location>
        <begin position="1"/>
        <end position="26"/>
    </location>
</feature>
<name>A0A1B2J8A8_PICPA</name>
<dbReference type="PANTHER" id="PTHR23205">
    <property type="entry name" value="SPLICING FACTOR 3A SUBUNIT 2"/>
    <property type="match status" value="1"/>
</dbReference>
<evidence type="ECO:0000256" key="9">
    <source>
        <dbReference type="SAM" id="MobiDB-lite"/>
    </source>
</evidence>
<keyword evidence="6" id="KW-0862">Zinc</keyword>
<keyword evidence="2" id="KW-0507">mRNA processing</keyword>
<reference evidence="11 12" key="1">
    <citation type="submission" date="2016-02" db="EMBL/GenBank/DDBJ databases">
        <title>Comparative genomic and transcriptomic foundation for Pichia pastoris.</title>
        <authorList>
            <person name="Love K.R."/>
            <person name="Shah K.A."/>
            <person name="Whittaker C.A."/>
            <person name="Wu J."/>
            <person name="Bartlett M.C."/>
            <person name="Ma D."/>
            <person name="Leeson R.L."/>
            <person name="Priest M."/>
            <person name="Young S.K."/>
            <person name="Love J.C."/>
        </authorList>
    </citation>
    <scope>NUCLEOTIDE SEQUENCE [LARGE SCALE GENOMIC DNA]</scope>
    <source>
        <strain evidence="11 12">ATCC 28485</strain>
    </source>
</reference>
<dbReference type="GO" id="GO:0071013">
    <property type="term" value="C:catalytic step 2 spliceosome"/>
    <property type="evidence" value="ECO:0007669"/>
    <property type="project" value="TreeGrafter"/>
</dbReference>
<dbReference type="Gene3D" id="2.60.40.2690">
    <property type="match status" value="1"/>
</dbReference>
<evidence type="ECO:0000256" key="2">
    <source>
        <dbReference type="ARBA" id="ARBA00022664"/>
    </source>
</evidence>
<dbReference type="GO" id="GO:0071004">
    <property type="term" value="C:U2-type prespliceosome"/>
    <property type="evidence" value="ECO:0007669"/>
    <property type="project" value="TreeGrafter"/>
</dbReference>
<dbReference type="GO" id="GO:0000245">
    <property type="term" value="P:spliceosomal complex assembly"/>
    <property type="evidence" value="ECO:0007669"/>
    <property type="project" value="TreeGrafter"/>
</dbReference>
<evidence type="ECO:0000313" key="12">
    <source>
        <dbReference type="Proteomes" id="UP000094565"/>
    </source>
</evidence>
<evidence type="ECO:0000256" key="7">
    <source>
        <dbReference type="ARBA" id="ARBA00023187"/>
    </source>
</evidence>
<protein>
    <submittedName>
        <fullName evidence="11">BA75_01610T0</fullName>
    </submittedName>
</protein>
<evidence type="ECO:0000256" key="4">
    <source>
        <dbReference type="ARBA" id="ARBA00022728"/>
    </source>
</evidence>
<gene>
    <name evidence="11" type="ORF">ATY40_BA7501610</name>
</gene>
<evidence type="ECO:0000256" key="5">
    <source>
        <dbReference type="ARBA" id="ARBA00022771"/>
    </source>
</evidence>
<keyword evidence="3" id="KW-0479">Metal-binding</keyword>
<keyword evidence="4" id="KW-0747">Spliceosome</keyword>
<proteinExistence type="inferred from homology"/>
<dbReference type="OrthoDB" id="10250970at2759"/>
<evidence type="ECO:0000256" key="8">
    <source>
        <dbReference type="ARBA" id="ARBA00023242"/>
    </source>
</evidence>
<evidence type="ECO:0000256" key="3">
    <source>
        <dbReference type="ARBA" id="ARBA00022723"/>
    </source>
</evidence>
<dbReference type="Pfam" id="PF16835">
    <property type="entry name" value="SF3A2"/>
    <property type="match status" value="1"/>
</dbReference>
<dbReference type="PANTHER" id="PTHR23205:SF0">
    <property type="entry name" value="SPLICING FACTOR 3A SUBUNIT 2"/>
    <property type="match status" value="1"/>
</dbReference>
<organism evidence="11 12">
    <name type="scientific">Komagataella pastoris</name>
    <name type="common">Yeast</name>
    <name type="synonym">Pichia pastoris</name>
    <dbReference type="NCBI Taxonomy" id="4922"/>
    <lineage>
        <taxon>Eukaryota</taxon>
        <taxon>Fungi</taxon>
        <taxon>Dikarya</taxon>
        <taxon>Ascomycota</taxon>
        <taxon>Saccharomycotina</taxon>
        <taxon>Pichiomycetes</taxon>
        <taxon>Pichiales</taxon>
        <taxon>Pichiaceae</taxon>
        <taxon>Komagataella</taxon>
    </lineage>
</organism>
<dbReference type="GO" id="GO:0005686">
    <property type="term" value="C:U2 snRNP"/>
    <property type="evidence" value="ECO:0007669"/>
    <property type="project" value="TreeGrafter"/>
</dbReference>
<dbReference type="InterPro" id="IPR031781">
    <property type="entry name" value="SF3A2_dom"/>
</dbReference>
<sequence length="217" mass="24723">MDYQNRVGSKKGSGGLASAEDTDKHRKERLRQLLRSNINIESDPYVVRTRTGQYDCKLCLTTHVNESSYISHTQGKRHQLSLMRREAEVSKNESRTDGGNIGNGVGISSIPKRKYVKIGKPGYKVKKTRDADEHLGLSLEIAMKEFNRVKPMYTIMSKMETTTPLKGQCIVISGEPYENIGFDIPVELEGFNLGETWDYWDQDSKLYYVQLTYDRAS</sequence>
<comment type="similarity">
    <text evidence="1">Belongs to the SF3A2 family.</text>
</comment>
<dbReference type="AlphaFoldDB" id="A0A1B2J8A8"/>
<keyword evidence="12" id="KW-1185">Reference proteome</keyword>
<dbReference type="InterPro" id="IPR036236">
    <property type="entry name" value="Znf_C2H2_sf"/>
</dbReference>
<dbReference type="SUPFAM" id="SSF57667">
    <property type="entry name" value="beta-beta-alpha zinc fingers"/>
    <property type="match status" value="1"/>
</dbReference>
<feature type="domain" description="U1-type" evidence="10">
    <location>
        <begin position="51"/>
        <end position="85"/>
    </location>
</feature>
<keyword evidence="5" id="KW-0863">Zinc-finger</keyword>
<dbReference type="GO" id="GO:0008270">
    <property type="term" value="F:zinc ion binding"/>
    <property type="evidence" value="ECO:0007669"/>
    <property type="project" value="UniProtKB-KW"/>
</dbReference>
<accession>A0A1B2J8A8</accession>